<sequence length="323" mass="34770">MVAAKVVATHSGKFHADDAWAVAVLDILYPGCEIVRTRDPATIEAADFAIDVGGIWDPASGRFDHHQKGFSGARQTGVPYASAGLVWREFGARCVAALALAHTGHQLSEDSAQQLAYAIDADIVQYLDLSDVGAAKNAPGGYGLSAVVSGFNPNWLDEQRMGYGEATEAHRLAQFRKAMALLADIMVNSVRYRVGAMLALEQVRGAELLEDGRVLFLKNAALPWTAVVRKEMPKVLFVISHSIGEQRYLIHTVPVSAETFDARADLPELWAGLRDSDLAAVTGVPDATFCHNGRFIAAAKSYEGIRVLAQQALRAVEEAAALE</sequence>
<reference evidence="3" key="1">
    <citation type="journal article" date="2019" name="Int. J. Syst. Evol. Microbiol.">
        <title>The Global Catalogue of Microorganisms (GCM) 10K type strain sequencing project: providing services to taxonomists for standard genome sequencing and annotation.</title>
        <authorList>
            <consortium name="The Broad Institute Genomics Platform"/>
            <consortium name="The Broad Institute Genome Sequencing Center for Infectious Disease"/>
            <person name="Wu L."/>
            <person name="Ma J."/>
        </authorList>
    </citation>
    <scope>NUCLEOTIDE SEQUENCE [LARGE SCALE GENOMIC DNA]</scope>
    <source>
        <strain evidence="3">KACC 12649</strain>
    </source>
</reference>
<name>A0ABW0LDI0_9BURK</name>
<evidence type="ECO:0000256" key="1">
    <source>
        <dbReference type="ARBA" id="ARBA00010105"/>
    </source>
</evidence>
<accession>A0ABW0LDI0</accession>
<dbReference type="Pfam" id="PF03690">
    <property type="entry name" value="MYG1_exonuc"/>
    <property type="match status" value="1"/>
</dbReference>
<dbReference type="RefSeq" id="WP_379786505.1">
    <property type="nucleotide sequence ID" value="NZ_JBHSMU010000019.1"/>
</dbReference>
<dbReference type="PANTHER" id="PTHR11215">
    <property type="entry name" value="METAL DEPENDENT HYDROLASE - RELATED"/>
    <property type="match status" value="1"/>
</dbReference>
<keyword evidence="3" id="KW-1185">Reference proteome</keyword>
<evidence type="ECO:0000313" key="3">
    <source>
        <dbReference type="Proteomes" id="UP001596050"/>
    </source>
</evidence>
<dbReference type="EMBL" id="JBHSMU010000019">
    <property type="protein sequence ID" value="MFC5463022.1"/>
    <property type="molecule type" value="Genomic_DNA"/>
</dbReference>
<protein>
    <submittedName>
        <fullName evidence="2">MYG1 family protein</fullName>
    </submittedName>
</protein>
<evidence type="ECO:0000313" key="2">
    <source>
        <dbReference type="EMBL" id="MFC5463022.1"/>
    </source>
</evidence>
<dbReference type="PANTHER" id="PTHR11215:SF1">
    <property type="entry name" value="MYG1 EXONUCLEASE"/>
    <property type="match status" value="1"/>
</dbReference>
<organism evidence="2 3">
    <name type="scientific">Massilia niabensis</name>
    <dbReference type="NCBI Taxonomy" id="544910"/>
    <lineage>
        <taxon>Bacteria</taxon>
        <taxon>Pseudomonadati</taxon>
        <taxon>Pseudomonadota</taxon>
        <taxon>Betaproteobacteria</taxon>
        <taxon>Burkholderiales</taxon>
        <taxon>Oxalobacteraceae</taxon>
        <taxon>Telluria group</taxon>
        <taxon>Massilia</taxon>
    </lineage>
</organism>
<comment type="caution">
    <text evidence="2">The sequence shown here is derived from an EMBL/GenBank/DDBJ whole genome shotgun (WGS) entry which is preliminary data.</text>
</comment>
<gene>
    <name evidence="2" type="ORF">ACFPN5_24710</name>
</gene>
<dbReference type="Proteomes" id="UP001596050">
    <property type="component" value="Unassembled WGS sequence"/>
</dbReference>
<proteinExistence type="inferred from homology"/>
<dbReference type="InterPro" id="IPR003226">
    <property type="entry name" value="MYG1_exonuclease"/>
</dbReference>
<comment type="similarity">
    <text evidence="1">Belongs to the MYG1 family.</text>
</comment>